<dbReference type="Proteomes" id="UP000694680">
    <property type="component" value="Unassembled WGS sequence"/>
</dbReference>
<name>A0A8C5H7E1_GOUWI</name>
<accession>A0A8C5H7E1</accession>
<keyword evidence="2" id="KW-1185">Reference proteome</keyword>
<proteinExistence type="predicted"/>
<dbReference type="PANTHER" id="PTHR31025:SF19">
    <property type="entry name" value="SI:CH73-42K18.1-RELATED"/>
    <property type="match status" value="1"/>
</dbReference>
<evidence type="ECO:0008006" key="3">
    <source>
        <dbReference type="Google" id="ProtNLM"/>
    </source>
</evidence>
<dbReference type="Ensembl" id="ENSGWIT00000044798.1">
    <property type="protein sequence ID" value="ENSGWIP00000041235.1"/>
    <property type="gene ID" value="ENSGWIG00000020800.1"/>
</dbReference>
<sequence>MNTYKIWIVINADDVRKMTLEKRPQTLEELQQKVKEKCTITEDFHLMYEDPDFNNQLCNLENIEDLPQERATLKVIPLVTICLQPVSFRNEDLESDDTDLDSLNSSSSSRSEQWPEFFDIPKFPSDVEFRLHKANMQYLKDGTPLDLPSDMKVAINAKLAEAIFKYDAYPSVDRFKSVAKALISKHPCLREPGSPDGCSGWVNSLTFKMSNYRQKLRKSGCFEVEVNSKNLLPSKKQAGLKRAKRSEVNFLPNLPNGSTEEKLEEERKELIEEMKKRNPSDPVIKAKMNMTFPLRRQEIVNSATPVKEVQARWPALFTEKQVGQCRILSNHHNKRYTPQLIKIFKSKKGTSRDKLATIVEQIDSNVSSLSSITFRLTLFSMISNCIYSRENGDVSVGILLVTDDGPTTDEDLHLSPLSPSLIVEGGIVLDDMKSLPQALLLVFGLIYSLNLEYPKPMKNTLNFIQMVILGLEGNKLPPKLQALKNRLSY</sequence>
<evidence type="ECO:0000313" key="1">
    <source>
        <dbReference type="Ensembl" id="ENSGWIP00000041235.1"/>
    </source>
</evidence>
<reference evidence="1" key="2">
    <citation type="submission" date="2025-09" db="UniProtKB">
        <authorList>
            <consortium name="Ensembl"/>
        </authorList>
    </citation>
    <scope>IDENTIFICATION</scope>
</reference>
<evidence type="ECO:0000313" key="2">
    <source>
        <dbReference type="Proteomes" id="UP000694680"/>
    </source>
</evidence>
<dbReference type="PANTHER" id="PTHR31025">
    <property type="entry name" value="SI:CH211-196P9.1-RELATED"/>
    <property type="match status" value="1"/>
</dbReference>
<protein>
    <recommendedName>
        <fullName evidence="3">PB1 domain-containing protein</fullName>
    </recommendedName>
</protein>
<organism evidence="1 2">
    <name type="scientific">Gouania willdenowi</name>
    <name type="common">Blunt-snouted clingfish</name>
    <name type="synonym">Lepadogaster willdenowi</name>
    <dbReference type="NCBI Taxonomy" id="441366"/>
    <lineage>
        <taxon>Eukaryota</taxon>
        <taxon>Metazoa</taxon>
        <taxon>Chordata</taxon>
        <taxon>Craniata</taxon>
        <taxon>Vertebrata</taxon>
        <taxon>Euteleostomi</taxon>
        <taxon>Actinopterygii</taxon>
        <taxon>Neopterygii</taxon>
        <taxon>Teleostei</taxon>
        <taxon>Neoteleostei</taxon>
        <taxon>Acanthomorphata</taxon>
        <taxon>Ovalentaria</taxon>
        <taxon>Blenniimorphae</taxon>
        <taxon>Blenniiformes</taxon>
        <taxon>Gobiesocoidei</taxon>
        <taxon>Gobiesocidae</taxon>
        <taxon>Gobiesocinae</taxon>
        <taxon>Gouania</taxon>
    </lineage>
</organism>
<reference evidence="1" key="1">
    <citation type="submission" date="2025-08" db="UniProtKB">
        <authorList>
            <consortium name="Ensembl"/>
        </authorList>
    </citation>
    <scope>IDENTIFICATION</scope>
</reference>
<dbReference type="AlphaFoldDB" id="A0A8C5H7E1"/>